<sequence>MRISLSKLVERLQSLLEEEKKQVQSVIEELTANFRNESLSITSKLATLEAELARRVEHQQRAENEHAEALQRLEEVVIRAENGEKELLVEKYRQELAALSSEKNAMNSERLEVLRSFACSIVFGQLYEQLVKFVAEKWQRISAFQNVVFFYLQIKHGLTVE</sequence>
<gene>
    <name evidence="2" type="ORF">NBR_LOCUS19570</name>
</gene>
<dbReference type="WBParaSite" id="NBR_0001956901-mRNA-1">
    <property type="protein sequence ID" value="NBR_0001956901-mRNA-1"/>
    <property type="gene ID" value="NBR_0001956901"/>
</dbReference>
<evidence type="ECO:0000313" key="3">
    <source>
        <dbReference type="Proteomes" id="UP000271162"/>
    </source>
</evidence>
<reference evidence="2 3" key="2">
    <citation type="submission" date="2018-11" db="EMBL/GenBank/DDBJ databases">
        <authorList>
            <consortium name="Pathogen Informatics"/>
        </authorList>
    </citation>
    <scope>NUCLEOTIDE SEQUENCE [LARGE SCALE GENOMIC DNA]</scope>
</reference>
<evidence type="ECO:0000313" key="4">
    <source>
        <dbReference type="WBParaSite" id="NBR_0001956901-mRNA-1"/>
    </source>
</evidence>
<dbReference type="AlphaFoldDB" id="A0A0N4YQP7"/>
<feature type="coiled-coil region" evidence="1">
    <location>
        <begin position="2"/>
        <end position="109"/>
    </location>
</feature>
<proteinExistence type="predicted"/>
<name>A0A0N4YQP7_NIPBR</name>
<reference evidence="4" key="1">
    <citation type="submission" date="2017-02" db="UniProtKB">
        <authorList>
            <consortium name="WormBaseParasite"/>
        </authorList>
    </citation>
    <scope>IDENTIFICATION</scope>
</reference>
<dbReference type="EMBL" id="UYSL01024290">
    <property type="protein sequence ID" value="VDL83304.1"/>
    <property type="molecule type" value="Genomic_DNA"/>
</dbReference>
<keyword evidence="3" id="KW-1185">Reference proteome</keyword>
<accession>A0A0N4YQP7</accession>
<evidence type="ECO:0000313" key="2">
    <source>
        <dbReference type="EMBL" id="VDL83304.1"/>
    </source>
</evidence>
<protein>
    <submittedName>
        <fullName evidence="4">Myosin_tail_1 domain-containing protein</fullName>
    </submittedName>
</protein>
<dbReference type="Proteomes" id="UP000271162">
    <property type="component" value="Unassembled WGS sequence"/>
</dbReference>
<evidence type="ECO:0000256" key="1">
    <source>
        <dbReference type="SAM" id="Coils"/>
    </source>
</evidence>
<organism evidence="4">
    <name type="scientific">Nippostrongylus brasiliensis</name>
    <name type="common">Rat hookworm</name>
    <dbReference type="NCBI Taxonomy" id="27835"/>
    <lineage>
        <taxon>Eukaryota</taxon>
        <taxon>Metazoa</taxon>
        <taxon>Ecdysozoa</taxon>
        <taxon>Nematoda</taxon>
        <taxon>Chromadorea</taxon>
        <taxon>Rhabditida</taxon>
        <taxon>Rhabditina</taxon>
        <taxon>Rhabditomorpha</taxon>
        <taxon>Strongyloidea</taxon>
        <taxon>Heligmosomidae</taxon>
        <taxon>Nippostrongylus</taxon>
    </lineage>
</organism>
<keyword evidence="1" id="KW-0175">Coiled coil</keyword>